<evidence type="ECO:0000313" key="2">
    <source>
        <dbReference type="EMBL" id="RSM13914.1"/>
    </source>
</evidence>
<sequence>MRNRLHKKEFSIHKDAVNAAASLAARFTELHAPAEKEKDLDARLHRLHQQHERPEPCDLQAGSRQVEHHPERTQFRGLRVKPRQQAQRLFK</sequence>
<dbReference type="EMBL" id="NKCK01000008">
    <property type="protein sequence ID" value="RSM13914.1"/>
    <property type="molecule type" value="Genomic_DNA"/>
</dbReference>
<accession>A0A428UI23</accession>
<dbReference type="Proteomes" id="UP000287144">
    <property type="component" value="Unassembled WGS sequence"/>
</dbReference>
<dbReference type="AlphaFoldDB" id="A0A428UI23"/>
<feature type="compositionally biased region" description="Basic and acidic residues" evidence="1">
    <location>
        <begin position="65"/>
        <end position="74"/>
    </location>
</feature>
<feature type="region of interest" description="Disordered" evidence="1">
    <location>
        <begin position="48"/>
        <end position="91"/>
    </location>
</feature>
<evidence type="ECO:0000313" key="3">
    <source>
        <dbReference type="Proteomes" id="UP000287144"/>
    </source>
</evidence>
<proteinExistence type="predicted"/>
<comment type="caution">
    <text evidence="2">The sequence shown here is derived from an EMBL/GenBank/DDBJ whole genome shotgun (WGS) entry which is preliminary data.</text>
</comment>
<dbReference type="STRING" id="1325735.A0A428UI23"/>
<gene>
    <name evidence="2" type="ORF">CEP52_001599</name>
</gene>
<keyword evidence="3" id="KW-1185">Reference proteome</keyword>
<protein>
    <submittedName>
        <fullName evidence="2">Uncharacterized protein</fullName>
    </submittedName>
</protein>
<evidence type="ECO:0000256" key="1">
    <source>
        <dbReference type="SAM" id="MobiDB-lite"/>
    </source>
</evidence>
<reference evidence="2 3" key="1">
    <citation type="submission" date="2017-06" db="EMBL/GenBank/DDBJ databases">
        <title>Comparative genomic analysis of Ambrosia Fusariam Clade fungi.</title>
        <authorList>
            <person name="Stajich J.E."/>
            <person name="Carrillo J."/>
            <person name="Kijimoto T."/>
            <person name="Eskalen A."/>
            <person name="O'Donnell K."/>
            <person name="Kasson M."/>
        </authorList>
    </citation>
    <scope>NUCLEOTIDE SEQUENCE [LARGE SCALE GENOMIC DNA]</scope>
    <source>
        <strain evidence="2 3">NRRL62579</strain>
    </source>
</reference>
<name>A0A428UI23_9HYPO</name>
<organism evidence="2 3">
    <name type="scientific">Fusarium oligoseptatum</name>
    <dbReference type="NCBI Taxonomy" id="2604345"/>
    <lineage>
        <taxon>Eukaryota</taxon>
        <taxon>Fungi</taxon>
        <taxon>Dikarya</taxon>
        <taxon>Ascomycota</taxon>
        <taxon>Pezizomycotina</taxon>
        <taxon>Sordariomycetes</taxon>
        <taxon>Hypocreomycetidae</taxon>
        <taxon>Hypocreales</taxon>
        <taxon>Nectriaceae</taxon>
        <taxon>Fusarium</taxon>
        <taxon>Fusarium solani species complex</taxon>
    </lineage>
</organism>